<proteinExistence type="predicted"/>
<evidence type="ECO:0000256" key="1">
    <source>
        <dbReference type="SAM" id="MobiDB-lite"/>
    </source>
</evidence>
<reference evidence="2 3" key="1">
    <citation type="submission" date="2018-04" db="EMBL/GenBank/DDBJ databases">
        <title>The genome of golden apple snail Pomacea canaliculata provides insight into stress tolerance and invasive adaptation.</title>
        <authorList>
            <person name="Liu C."/>
            <person name="Liu B."/>
            <person name="Ren Y."/>
            <person name="Zhang Y."/>
            <person name="Wang H."/>
            <person name="Li S."/>
            <person name="Jiang F."/>
            <person name="Yin L."/>
            <person name="Zhang G."/>
            <person name="Qian W."/>
            <person name="Fan W."/>
        </authorList>
    </citation>
    <scope>NUCLEOTIDE SEQUENCE [LARGE SCALE GENOMIC DNA]</scope>
    <source>
        <strain evidence="2">SZHN2017</strain>
        <tissue evidence="2">Muscle</tissue>
    </source>
</reference>
<keyword evidence="3" id="KW-1185">Reference proteome</keyword>
<dbReference type="Proteomes" id="UP000245119">
    <property type="component" value="Linkage Group LG1"/>
</dbReference>
<sequence length="105" mass="11842">MLSSTQGGDRREKGAEDSDPEFLTQILSPMPFHQAAASCHSQYASVMSDVSLSLVTPDCQSLISVLAEKGVRETWYGFYIQDSRLRRDNFPLPPTSYEMRKEYMG</sequence>
<comment type="caution">
    <text evidence="2">The sequence shown here is derived from an EMBL/GenBank/DDBJ whole genome shotgun (WGS) entry which is preliminary data.</text>
</comment>
<gene>
    <name evidence="2" type="ORF">C0Q70_00929</name>
</gene>
<accession>A0A2T7PY51</accession>
<feature type="region of interest" description="Disordered" evidence="1">
    <location>
        <begin position="1"/>
        <end position="20"/>
    </location>
</feature>
<evidence type="ECO:0000313" key="2">
    <source>
        <dbReference type="EMBL" id="PVD38317.1"/>
    </source>
</evidence>
<dbReference type="AlphaFoldDB" id="A0A2T7PY51"/>
<evidence type="ECO:0000313" key="3">
    <source>
        <dbReference type="Proteomes" id="UP000245119"/>
    </source>
</evidence>
<dbReference type="EMBL" id="PZQS01000001">
    <property type="protein sequence ID" value="PVD38317.1"/>
    <property type="molecule type" value="Genomic_DNA"/>
</dbReference>
<name>A0A2T7PY51_POMCA</name>
<organism evidence="2 3">
    <name type="scientific">Pomacea canaliculata</name>
    <name type="common">Golden apple snail</name>
    <dbReference type="NCBI Taxonomy" id="400727"/>
    <lineage>
        <taxon>Eukaryota</taxon>
        <taxon>Metazoa</taxon>
        <taxon>Spiralia</taxon>
        <taxon>Lophotrochozoa</taxon>
        <taxon>Mollusca</taxon>
        <taxon>Gastropoda</taxon>
        <taxon>Caenogastropoda</taxon>
        <taxon>Architaenioglossa</taxon>
        <taxon>Ampullarioidea</taxon>
        <taxon>Ampullariidae</taxon>
        <taxon>Pomacea</taxon>
    </lineage>
</organism>
<protein>
    <submittedName>
        <fullName evidence="2">Uncharacterized protein</fullName>
    </submittedName>
</protein>